<comment type="caution">
    <text evidence="8">The sequence shown here is derived from an EMBL/GenBank/DDBJ whole genome shotgun (WGS) entry which is preliminary data.</text>
</comment>
<evidence type="ECO:0000256" key="2">
    <source>
        <dbReference type="ARBA" id="ARBA00022475"/>
    </source>
</evidence>
<dbReference type="InterPro" id="IPR032816">
    <property type="entry name" value="VTT_dom"/>
</dbReference>
<comment type="similarity">
    <text evidence="6">Belongs to the TVP38/TMEM64 family.</text>
</comment>
<feature type="transmembrane region" description="Helical" evidence="6">
    <location>
        <begin position="6"/>
        <end position="25"/>
    </location>
</feature>
<keyword evidence="9" id="KW-1185">Reference proteome</keyword>
<keyword evidence="2 6" id="KW-1003">Cell membrane</keyword>
<feature type="transmembrane region" description="Helical" evidence="6">
    <location>
        <begin position="68"/>
        <end position="93"/>
    </location>
</feature>
<protein>
    <recommendedName>
        <fullName evidence="6">TVP38/TMEM64 family membrane protein</fullName>
    </recommendedName>
</protein>
<dbReference type="PANTHER" id="PTHR12677:SF59">
    <property type="entry name" value="GOLGI APPARATUS MEMBRANE PROTEIN TVP38-RELATED"/>
    <property type="match status" value="1"/>
</dbReference>
<evidence type="ECO:0000256" key="1">
    <source>
        <dbReference type="ARBA" id="ARBA00004651"/>
    </source>
</evidence>
<reference evidence="8 9" key="1">
    <citation type="submission" date="2007-03" db="EMBL/GenBank/DDBJ databases">
        <authorList>
            <person name="Stal L."/>
            <person name="Ferriera S."/>
            <person name="Johnson J."/>
            <person name="Kravitz S."/>
            <person name="Beeson K."/>
            <person name="Sutton G."/>
            <person name="Rogers Y.-H."/>
            <person name="Friedman R."/>
            <person name="Frazier M."/>
            <person name="Venter J.C."/>
        </authorList>
    </citation>
    <scope>NUCLEOTIDE SEQUENCE [LARGE SCALE GENOMIC DNA]</scope>
    <source>
        <strain evidence="8 9">CCY0110</strain>
    </source>
</reference>
<dbReference type="eggNOG" id="COG0398">
    <property type="taxonomic scope" value="Bacteria"/>
</dbReference>
<proteinExistence type="inferred from homology"/>
<dbReference type="RefSeq" id="WP_008275714.1">
    <property type="nucleotide sequence ID" value="NZ_AAXW01000016.1"/>
</dbReference>
<comment type="subcellular location">
    <subcellularLocation>
        <location evidence="1 6">Cell membrane</location>
        <topology evidence="1 6">Multi-pass membrane protein</topology>
    </subcellularLocation>
</comment>
<dbReference type="InterPro" id="IPR015414">
    <property type="entry name" value="TMEM64"/>
</dbReference>
<keyword evidence="5 6" id="KW-0472">Membrane</keyword>
<evidence type="ECO:0000259" key="7">
    <source>
        <dbReference type="Pfam" id="PF09335"/>
    </source>
</evidence>
<feature type="transmembrane region" description="Helical" evidence="6">
    <location>
        <begin position="125"/>
        <end position="145"/>
    </location>
</feature>
<keyword evidence="4 6" id="KW-1133">Transmembrane helix</keyword>
<evidence type="ECO:0000256" key="6">
    <source>
        <dbReference type="RuleBase" id="RU366058"/>
    </source>
</evidence>
<dbReference type="Proteomes" id="UP000003781">
    <property type="component" value="Unassembled WGS sequence"/>
</dbReference>
<feature type="domain" description="VTT" evidence="7">
    <location>
        <begin position="56"/>
        <end position="174"/>
    </location>
</feature>
<accession>A3IQP8</accession>
<dbReference type="GO" id="GO:0005886">
    <property type="term" value="C:plasma membrane"/>
    <property type="evidence" value="ECO:0007669"/>
    <property type="project" value="UniProtKB-SubCell"/>
</dbReference>
<keyword evidence="3 6" id="KW-0812">Transmembrane</keyword>
<evidence type="ECO:0000313" key="8">
    <source>
        <dbReference type="EMBL" id="EAZ91103.1"/>
    </source>
</evidence>
<sequence>MKVLKFVAIAALVILVIWLVNHYGITQLRQQVERLGVWAPLGIFLLRFTSVVIPALPGTAYSVLSGALLGFTQGLLVICLADLLSCSLSFFLSRRYGRTLVQRVVGAKFIDRIDRLSQRHLERNFFLLTGCLMTGFFDFVCYGVGLTKAPWFKFAPALVISIAISNPPIVALGAGLLEGGKLLLWLALLGVFVLAMITGLLQRTQLSDAREQGTGNRQK</sequence>
<dbReference type="Pfam" id="PF09335">
    <property type="entry name" value="VTT_dom"/>
    <property type="match status" value="1"/>
</dbReference>
<evidence type="ECO:0000256" key="5">
    <source>
        <dbReference type="ARBA" id="ARBA00023136"/>
    </source>
</evidence>
<dbReference type="EMBL" id="AAXW01000016">
    <property type="protein sequence ID" value="EAZ91103.1"/>
    <property type="molecule type" value="Genomic_DNA"/>
</dbReference>
<organism evidence="8 9">
    <name type="scientific">Crocosphaera chwakensis CCY0110</name>
    <dbReference type="NCBI Taxonomy" id="391612"/>
    <lineage>
        <taxon>Bacteria</taxon>
        <taxon>Bacillati</taxon>
        <taxon>Cyanobacteriota</taxon>
        <taxon>Cyanophyceae</taxon>
        <taxon>Oscillatoriophycideae</taxon>
        <taxon>Chroococcales</taxon>
        <taxon>Aphanothecaceae</taxon>
        <taxon>Crocosphaera</taxon>
        <taxon>Crocosphaera chwakensis</taxon>
    </lineage>
</organism>
<feature type="transmembrane region" description="Helical" evidence="6">
    <location>
        <begin position="37"/>
        <end position="56"/>
    </location>
</feature>
<evidence type="ECO:0000256" key="4">
    <source>
        <dbReference type="ARBA" id="ARBA00022989"/>
    </source>
</evidence>
<dbReference type="PANTHER" id="PTHR12677">
    <property type="entry name" value="GOLGI APPARATUS MEMBRANE PROTEIN TVP38-RELATED"/>
    <property type="match status" value="1"/>
</dbReference>
<gene>
    <name evidence="8" type="ORF">CY0110_12587</name>
</gene>
<dbReference type="AlphaFoldDB" id="A3IQP8"/>
<dbReference type="OrthoDB" id="531100at2"/>
<evidence type="ECO:0000313" key="9">
    <source>
        <dbReference type="Proteomes" id="UP000003781"/>
    </source>
</evidence>
<feature type="transmembrane region" description="Helical" evidence="6">
    <location>
        <begin position="182"/>
        <end position="201"/>
    </location>
</feature>
<evidence type="ECO:0000256" key="3">
    <source>
        <dbReference type="ARBA" id="ARBA00022692"/>
    </source>
</evidence>
<name>A3IQP8_9CHRO</name>